<dbReference type="InterPro" id="IPR041682">
    <property type="entry name" value="AAA_14"/>
</dbReference>
<gene>
    <name evidence="2" type="ORF">ADCFC_01750</name>
</gene>
<dbReference type="SUPFAM" id="SSF52540">
    <property type="entry name" value="P-loop containing nucleoside triphosphate hydrolases"/>
    <property type="match status" value="1"/>
</dbReference>
<dbReference type="Proteomes" id="UP000501727">
    <property type="component" value="Chromosome"/>
</dbReference>
<dbReference type="RefSeq" id="WP_197745974.1">
    <property type="nucleotide sequence ID" value="NZ_AP022829.1"/>
</dbReference>
<dbReference type="Pfam" id="PF13173">
    <property type="entry name" value="AAA_14"/>
    <property type="match status" value="1"/>
</dbReference>
<dbReference type="EMBL" id="AP022829">
    <property type="protein sequence ID" value="BCA87676.1"/>
    <property type="molecule type" value="Genomic_DNA"/>
</dbReference>
<accession>A0A6F8SJS5</accession>
<proteinExistence type="predicted"/>
<organism evidence="2 3">
    <name type="scientific">Adlercreutzia hattorii</name>
    <dbReference type="NCBI Taxonomy" id="2707299"/>
    <lineage>
        <taxon>Bacteria</taxon>
        <taxon>Bacillati</taxon>
        <taxon>Actinomycetota</taxon>
        <taxon>Coriobacteriia</taxon>
        <taxon>Eggerthellales</taxon>
        <taxon>Eggerthellaceae</taxon>
        <taxon>Adlercreutzia</taxon>
    </lineage>
</organism>
<reference evidence="3" key="1">
    <citation type="journal article" date="2020" name="Microbiol. Resour. Announc.">
        <title>Complete Genome Sequence of Adlercreutzia sp. Strain 8CFCBH1, a Potent Producer of Equol, Isolated from Healthy Japanese Feces.</title>
        <authorList>
            <person name="Ogata Y."/>
            <person name="Sakamoto M."/>
            <person name="Ohkuma M."/>
            <person name="Hattori M."/>
            <person name="Suda W."/>
        </authorList>
    </citation>
    <scope>NUCLEOTIDE SEQUENCE [LARGE SCALE GENOMIC DNA]</scope>
    <source>
        <strain evidence="3">8CFCBH1</strain>
    </source>
</reference>
<evidence type="ECO:0000259" key="1">
    <source>
        <dbReference type="Pfam" id="PF13173"/>
    </source>
</evidence>
<feature type="domain" description="AAA" evidence="1">
    <location>
        <begin position="31"/>
        <end position="153"/>
    </location>
</feature>
<dbReference type="InterPro" id="IPR027417">
    <property type="entry name" value="P-loop_NTPase"/>
</dbReference>
<evidence type="ECO:0000313" key="2">
    <source>
        <dbReference type="EMBL" id="BCA87676.1"/>
    </source>
</evidence>
<reference evidence="3" key="2">
    <citation type="submission" date="2020-03" db="EMBL/GenBank/DDBJ databases">
        <title>Complete Genome Sequence of Adlercreutzia sp. strain 8CFCBH1 Producing Equol, Isolated from Healthy Japanese Feces.</title>
        <authorList>
            <person name="Ogata Y."/>
            <person name="Sakamoto M."/>
            <person name="Ohkuma M."/>
            <person name="Hattori M."/>
            <person name="Suda W."/>
        </authorList>
    </citation>
    <scope>NUCLEOTIDE SEQUENCE [LARGE SCALE GENOMIC DNA]</scope>
    <source>
        <strain evidence="3">8CFCBH1</strain>
    </source>
</reference>
<dbReference type="KEGG" id="ahat:ADCFC_02950"/>
<dbReference type="PANTHER" id="PTHR42990:SF1">
    <property type="entry name" value="AAA+ ATPASE DOMAIN-CONTAINING PROTEIN"/>
    <property type="match status" value="1"/>
</dbReference>
<evidence type="ECO:0000313" key="3">
    <source>
        <dbReference type="Proteomes" id="UP000501727"/>
    </source>
</evidence>
<protein>
    <submittedName>
        <fullName evidence="2">ATPase AAA</fullName>
    </submittedName>
</protein>
<name>A0A6F8SJS5_9ACTN</name>
<keyword evidence="3" id="KW-1185">Reference proteome</keyword>
<dbReference type="AlphaFoldDB" id="A0A6F8SJS5"/>
<sequence length="389" mass="44313">MDQLYENMHRLLANTPNQFVRYLYPHIHWESRMLGIVGPRGVGKTTLLLQHILNSNQADESLFVFADSMYFSEHTLFDTAEAFSKNGGTFLYIDEVHKYEGWSRELKAIYDSFPHLHVRFTGSSVLDIEKGEADLSRRAPKYHLQGLSFREFLAMRHNISCEPYTLEEILAHKAAIPEVDHPLPLFREYLASGYYPFGSDPEFEIELGQVITRTLEVDIPQFANMNAATGRKLKRLMALVSTMAPFKPSMASIAGKIEVSRNNLEDYFMFMEKAGMIARLRQSGSSINLLGKVEKVYLDNPNILMNLGNESSDRGTVRETFFFNQMRVNRLVTASPVSDFEIEGITFEVGGKSKGPDQLRNAKRGYVVKDDIEYGFANVVPLWAFGLNY</sequence>
<dbReference type="PANTHER" id="PTHR42990">
    <property type="entry name" value="ATPASE"/>
    <property type="match status" value="1"/>
</dbReference>